<protein>
    <recommendedName>
        <fullName evidence="3">DUF1364 domain-containing protein</fullName>
    </recommendedName>
</protein>
<dbReference type="EMBL" id="CP015085">
    <property type="protein sequence ID" value="ANK06687.1"/>
    <property type="molecule type" value="Genomic_DNA"/>
</dbReference>
<sequence>MIKNGCDWQQGGIMADLRKAARGRECQVRIPGVCNGNPETSVLAHIRLAGLCGTGIKPPDLIATIACSACHDEIDRRTHFVDAGYAKECALEGMARTQVIWLKEGVIKA</sequence>
<reference evidence="1 2" key="1">
    <citation type="submission" date="2016-03" db="EMBL/GenBank/DDBJ databases">
        <title>Genome Sequence and Comparative Pathogenic Determinants of Uropathogenic Escherichia coli O25b:H4, a Clinical Isolate from Saudi Arabia.</title>
        <authorList>
            <person name="Alyamani E.A.J."/>
            <person name="Khiyami M.A."/>
            <person name="Booq R.Y."/>
            <person name="Bahwerth F.S."/>
            <person name="Vaisvil B."/>
            <person name="Schmitt D.P."/>
            <person name="Kapatral V."/>
        </authorList>
    </citation>
    <scope>NUCLEOTIDE SEQUENCE [LARGE SCALE GENOMIC DNA]</scope>
    <source>
        <strain evidence="1 2">O25b:H4</strain>
    </source>
</reference>
<dbReference type="Pfam" id="PF07102">
    <property type="entry name" value="YbcO"/>
    <property type="match status" value="1"/>
</dbReference>
<dbReference type="Gene3D" id="3.30.50.20">
    <property type="entry name" value="prophage-derive protein ybcO"/>
    <property type="match status" value="1"/>
</dbReference>
<accession>A0A192CLT1</accession>
<evidence type="ECO:0000313" key="2">
    <source>
        <dbReference type="Proteomes" id="UP000183316"/>
    </source>
</evidence>
<proteinExistence type="predicted"/>
<name>A0A192CLT1_ECO25</name>
<evidence type="ECO:0000313" key="1">
    <source>
        <dbReference type="EMBL" id="ANK06687.1"/>
    </source>
</evidence>
<dbReference type="Proteomes" id="UP000183316">
    <property type="component" value="Chromosome"/>
</dbReference>
<organism evidence="1 2">
    <name type="scientific">Escherichia coli O25b:H4</name>
    <dbReference type="NCBI Taxonomy" id="941280"/>
    <lineage>
        <taxon>Bacteria</taxon>
        <taxon>Pseudomonadati</taxon>
        <taxon>Pseudomonadota</taxon>
        <taxon>Gammaproteobacteria</taxon>
        <taxon>Enterobacterales</taxon>
        <taxon>Enterobacteriaceae</taxon>
        <taxon>Escherichia</taxon>
    </lineage>
</organism>
<gene>
    <name evidence="1" type="ORF">WLH_05426</name>
</gene>
<dbReference type="AlphaFoldDB" id="A0A192CLT1"/>
<dbReference type="PATRIC" id="fig|941280.3.peg.5380"/>
<evidence type="ECO:0008006" key="3">
    <source>
        <dbReference type="Google" id="ProtNLM"/>
    </source>
</evidence>
<dbReference type="InterPro" id="IPR010774">
    <property type="entry name" value="YbcO"/>
</dbReference>